<protein>
    <submittedName>
        <fullName evidence="1">Uncharacterized protein</fullName>
    </submittedName>
</protein>
<gene>
    <name evidence="1" type="ORF">SLEP1_g17138</name>
</gene>
<proteinExistence type="predicted"/>
<organism evidence="1 2">
    <name type="scientific">Rubroshorea leprosula</name>
    <dbReference type="NCBI Taxonomy" id="152421"/>
    <lineage>
        <taxon>Eukaryota</taxon>
        <taxon>Viridiplantae</taxon>
        <taxon>Streptophyta</taxon>
        <taxon>Embryophyta</taxon>
        <taxon>Tracheophyta</taxon>
        <taxon>Spermatophyta</taxon>
        <taxon>Magnoliopsida</taxon>
        <taxon>eudicotyledons</taxon>
        <taxon>Gunneridae</taxon>
        <taxon>Pentapetalae</taxon>
        <taxon>rosids</taxon>
        <taxon>malvids</taxon>
        <taxon>Malvales</taxon>
        <taxon>Dipterocarpaceae</taxon>
        <taxon>Rubroshorea</taxon>
    </lineage>
</organism>
<dbReference type="EMBL" id="BPVZ01000022">
    <property type="protein sequence ID" value="GKV05094.1"/>
    <property type="molecule type" value="Genomic_DNA"/>
</dbReference>
<reference evidence="1 2" key="1">
    <citation type="journal article" date="2021" name="Commun. Biol.">
        <title>The genome of Shorea leprosula (Dipterocarpaceae) highlights the ecological relevance of drought in aseasonal tropical rainforests.</title>
        <authorList>
            <person name="Ng K.K.S."/>
            <person name="Kobayashi M.J."/>
            <person name="Fawcett J.A."/>
            <person name="Hatakeyama M."/>
            <person name="Paape T."/>
            <person name="Ng C.H."/>
            <person name="Ang C.C."/>
            <person name="Tnah L.H."/>
            <person name="Lee C.T."/>
            <person name="Nishiyama T."/>
            <person name="Sese J."/>
            <person name="O'Brien M.J."/>
            <person name="Copetti D."/>
            <person name="Mohd Noor M.I."/>
            <person name="Ong R.C."/>
            <person name="Putra M."/>
            <person name="Sireger I.Z."/>
            <person name="Indrioko S."/>
            <person name="Kosugi Y."/>
            <person name="Izuno A."/>
            <person name="Isagi Y."/>
            <person name="Lee S.L."/>
            <person name="Shimizu K.K."/>
        </authorList>
    </citation>
    <scope>NUCLEOTIDE SEQUENCE [LARGE SCALE GENOMIC DNA]</scope>
    <source>
        <strain evidence="1">214</strain>
    </source>
</reference>
<keyword evidence="2" id="KW-1185">Reference proteome</keyword>
<dbReference type="Proteomes" id="UP001054252">
    <property type="component" value="Unassembled WGS sequence"/>
</dbReference>
<sequence>MLDGVLANLATLEAKFGWDFLNAQDAQLSHPLRSIYSL</sequence>
<evidence type="ECO:0000313" key="1">
    <source>
        <dbReference type="EMBL" id="GKV05094.1"/>
    </source>
</evidence>
<accession>A0AAV5J3R7</accession>
<dbReference type="AlphaFoldDB" id="A0AAV5J3R7"/>
<name>A0AAV5J3R7_9ROSI</name>
<comment type="caution">
    <text evidence="1">The sequence shown here is derived from an EMBL/GenBank/DDBJ whole genome shotgun (WGS) entry which is preliminary data.</text>
</comment>
<evidence type="ECO:0000313" key="2">
    <source>
        <dbReference type="Proteomes" id="UP001054252"/>
    </source>
</evidence>